<dbReference type="PIRSF" id="PIRSF011491">
    <property type="entry name" value="Mtase_YbcY_prd"/>
    <property type="match status" value="1"/>
</dbReference>
<dbReference type="SUPFAM" id="SSF53335">
    <property type="entry name" value="S-adenosyl-L-methionine-dependent methyltransferases"/>
    <property type="match status" value="1"/>
</dbReference>
<proteinExistence type="predicted"/>
<name>A0A4P8JDB7_9CYAN</name>
<dbReference type="Gene3D" id="3.40.50.150">
    <property type="entry name" value="Vaccinia Virus protein VP39"/>
    <property type="match status" value="1"/>
</dbReference>
<dbReference type="InterPro" id="IPR013217">
    <property type="entry name" value="Methyltransf_12"/>
</dbReference>
<dbReference type="EMBL" id="MK618714">
    <property type="protein sequence ID" value="QCP68988.1"/>
    <property type="molecule type" value="Genomic_DNA"/>
</dbReference>
<dbReference type="AlphaFoldDB" id="A0A4P8JDB7"/>
<accession>A0A4P8JDB7</accession>
<protein>
    <submittedName>
        <fullName evidence="2">VatX</fullName>
    </submittedName>
</protein>
<feature type="domain" description="Methyltransferase type 12" evidence="1">
    <location>
        <begin position="55"/>
        <end position="153"/>
    </location>
</feature>
<dbReference type="GO" id="GO:0008168">
    <property type="term" value="F:methyltransferase activity"/>
    <property type="evidence" value="ECO:0007669"/>
    <property type="project" value="InterPro"/>
</dbReference>
<sequence>MITQDDIQAGHSVYNPFMLFVYDLTVLGINNHFIWKCPTKKILELYNQNITPNHLDVGVGTGYYLDKCNFSSPQVRLGLMDLNINCLKATARRIARYTPEIYQHDVYKPIDIELECFDSIGMNYLLHCLPGNMMSKAEVFKNLSKLLNSGGKIFGSTILHEGVERSYIAKKFMEMHNAKKVFTNVDDDLDTLEKILRDNYSEYSISISGCVALFCAKKS</sequence>
<dbReference type="Pfam" id="PF08242">
    <property type="entry name" value="Methyltransf_12"/>
    <property type="match status" value="1"/>
</dbReference>
<dbReference type="InterPro" id="IPR029063">
    <property type="entry name" value="SAM-dependent_MTases_sf"/>
</dbReference>
<organism evidence="2">
    <name type="scientific">Moorena producens ASI16Jul14-2</name>
    <dbReference type="NCBI Taxonomy" id="2546228"/>
    <lineage>
        <taxon>Bacteria</taxon>
        <taxon>Bacillati</taxon>
        <taxon>Cyanobacteriota</taxon>
        <taxon>Cyanophyceae</taxon>
        <taxon>Coleofasciculales</taxon>
        <taxon>Coleofasciculaceae</taxon>
        <taxon>Moorena</taxon>
    </lineage>
</organism>
<evidence type="ECO:0000313" key="2">
    <source>
        <dbReference type="EMBL" id="QCP68988.1"/>
    </source>
</evidence>
<reference evidence="2" key="1">
    <citation type="journal article" date="2019" name="Angew. Chem. Int. Ed. Engl.">
        <title>Nature's Combinatorial Biosynthesis Produces Vatiamides A-F.</title>
        <authorList>
            <person name="Moss N.A."/>
            <person name="Seiler G."/>
            <person name="Leao T.F."/>
            <person name="Castro-Falcon G."/>
            <person name="Gerwick L."/>
            <person name="Hughes C.C."/>
            <person name="Gerwick W.H."/>
        </authorList>
    </citation>
    <scope>NUCLEOTIDE SEQUENCE</scope>
    <source>
        <strain evidence="2">ASI16Jul14-2</strain>
    </source>
</reference>
<dbReference type="InterPro" id="IPR016584">
    <property type="entry name" value="MeTrfase_VrtF"/>
</dbReference>
<evidence type="ECO:0000259" key="1">
    <source>
        <dbReference type="Pfam" id="PF08242"/>
    </source>
</evidence>